<evidence type="ECO:0000256" key="7">
    <source>
        <dbReference type="ARBA" id="ARBA00023118"/>
    </source>
</evidence>
<keyword evidence="6" id="KW-0812">Transmembrane</keyword>
<organism evidence="12 13">
    <name type="scientific">Autumnicola psychrophila</name>
    <dbReference type="NCBI Taxonomy" id="3075592"/>
    <lineage>
        <taxon>Bacteria</taxon>
        <taxon>Pseudomonadati</taxon>
        <taxon>Bacteroidota</taxon>
        <taxon>Flavobacteriia</taxon>
        <taxon>Flavobacteriales</taxon>
        <taxon>Flavobacteriaceae</taxon>
        <taxon>Autumnicola</taxon>
    </lineage>
</organism>
<keyword evidence="7" id="KW-0051">Antiviral defense</keyword>
<evidence type="ECO:0000256" key="11">
    <source>
        <dbReference type="ARBA" id="ARBA00093802"/>
    </source>
</evidence>
<evidence type="ECO:0000313" key="12">
    <source>
        <dbReference type="EMBL" id="MDT0687019.1"/>
    </source>
</evidence>
<dbReference type="Proteomes" id="UP001253848">
    <property type="component" value="Unassembled WGS sequence"/>
</dbReference>
<reference evidence="12 13" key="1">
    <citation type="submission" date="2023-09" db="EMBL/GenBank/DDBJ databases">
        <authorList>
            <person name="Rey-Velasco X."/>
        </authorList>
    </citation>
    <scope>NUCLEOTIDE SEQUENCE [LARGE SCALE GENOMIC DNA]</scope>
    <source>
        <strain evidence="12 13">F225</strain>
    </source>
</reference>
<evidence type="ECO:0000256" key="8">
    <source>
        <dbReference type="ARBA" id="ARBA00023136"/>
    </source>
</evidence>
<gene>
    <name evidence="12" type="ORF">RM541_11645</name>
</gene>
<dbReference type="InterPro" id="IPR058978">
    <property type="entry name" value="GSDM_bact-type"/>
</dbReference>
<proteinExistence type="inferred from homology"/>
<keyword evidence="8" id="KW-0472">Membrane</keyword>
<evidence type="ECO:0000256" key="3">
    <source>
        <dbReference type="ARBA" id="ARBA00022452"/>
    </source>
</evidence>
<evidence type="ECO:0000256" key="9">
    <source>
        <dbReference type="ARBA" id="ARBA00093769"/>
    </source>
</evidence>
<evidence type="ECO:0000256" key="5">
    <source>
        <dbReference type="ARBA" id="ARBA00022490"/>
    </source>
</evidence>
<comment type="similarity">
    <text evidence="9">Belongs to the bacterial gasdermin family.</text>
</comment>
<evidence type="ECO:0000256" key="10">
    <source>
        <dbReference type="ARBA" id="ARBA00093798"/>
    </source>
</evidence>
<evidence type="ECO:0000256" key="2">
    <source>
        <dbReference type="ARBA" id="ARBA00004651"/>
    </source>
</evidence>
<comment type="caution">
    <text evidence="12">The sequence shown here is derived from an EMBL/GenBank/DDBJ whole genome shotgun (WGS) entry which is preliminary data.</text>
</comment>
<dbReference type="Pfam" id="PF26164">
    <property type="entry name" value="Bact_GSDM"/>
    <property type="match status" value="1"/>
</dbReference>
<evidence type="ECO:0000256" key="4">
    <source>
        <dbReference type="ARBA" id="ARBA00022475"/>
    </source>
</evidence>
<keyword evidence="5" id="KW-0963">Cytoplasm</keyword>
<dbReference type="RefSeq" id="WP_311500324.1">
    <property type="nucleotide sequence ID" value="NZ_JAVRHN010000008.1"/>
</dbReference>
<accession>A0ABU3DTH9</accession>
<protein>
    <recommendedName>
        <fullName evidence="10">Gasdermin bGSDM</fullName>
    </recommendedName>
    <alternativeName>
        <fullName evidence="11">Bacterial gasdermin</fullName>
    </alternativeName>
</protein>
<dbReference type="EMBL" id="JAVRHN010000008">
    <property type="protein sequence ID" value="MDT0687019.1"/>
    <property type="molecule type" value="Genomic_DNA"/>
</dbReference>
<evidence type="ECO:0000256" key="6">
    <source>
        <dbReference type="ARBA" id="ARBA00022692"/>
    </source>
</evidence>
<name>A0ABU3DTH9_9FLAO</name>
<comment type="subcellular location">
    <subcellularLocation>
        <location evidence="2">Cell membrane</location>
        <topology evidence="2">Multi-pass membrane protein</topology>
    </subcellularLocation>
    <subcellularLocation>
        <location evidence="1">Cytoplasm</location>
    </subcellularLocation>
</comment>
<keyword evidence="13" id="KW-1185">Reference proteome</keyword>
<evidence type="ECO:0000256" key="1">
    <source>
        <dbReference type="ARBA" id="ARBA00004496"/>
    </source>
</evidence>
<evidence type="ECO:0000313" key="13">
    <source>
        <dbReference type="Proteomes" id="UP001253848"/>
    </source>
</evidence>
<sequence>MSKVLKNALSQYGYNLVALPKEGIVPLLLLYKNKKDVSSSGNNLDKLFAIADSPPPIVSENNTTLSLQQNSTVSFDGKAGINILDWLLHKLKMGKLSGEFNMNHINSLEISYQNVLEDHVSLLELDNFISGSEPEVEQFNTFKEKLKDSELYVINSLLKSNSFSISALNGNGQKVDLEATIKGIVDADVNIERSKKDHVVLEHKNATPIVFAFKAQRIIYDHKKWWQFFKKGDAKFRIKDEQDVVLKGDSDFPTQSLKKNNELINI</sequence>
<keyword evidence="4" id="KW-1003">Cell membrane</keyword>
<keyword evidence="3" id="KW-1134">Transmembrane beta strand</keyword>